<dbReference type="RefSeq" id="WP_399657085.1">
    <property type="nucleotide sequence ID" value="NZ_JBITYG010000015.1"/>
</dbReference>
<protein>
    <recommendedName>
        <fullName evidence="3">HAF repeat-containing protein</fullName>
    </recommendedName>
</protein>
<evidence type="ECO:0000313" key="1">
    <source>
        <dbReference type="EMBL" id="MFI9105977.1"/>
    </source>
</evidence>
<sequence length="389" mass="38517">MSTFALMTAGAGQALAVGPAPSDPGAPAVQYAVADLGTLGGTNSSAAATDDDTVVGSSQTAGDAATHAFAYNRHTRTMTDLGTLGGTSSNAIAVDGPFVVGMSGLPDGAADHAFAYNLRKHRLTDLGTLGGTSINVTGLSGHTVVGSSSLAGDQVTHAFAYNLLTHTMTDLGTLAGPLGSSSATGISGSIVAGNSVPPGGPVTTEHGFAYNLDTRTMTDLGTLGGTFSTASAVSGHTVVGQSRTAGNAALHGYAYNLLTHARTDLGRSLMISQLVSGNTAVGGDSLLSSTFDLTTQAVVRIGPGNGVTEVSAIKGDLIVGNVFASNSFAFAFDMKTGAFTNLPALGGLNSTASQSSCSGIVVGKAALPPPGPFTANGPFHAAIWVTHTA</sequence>
<organism evidence="1 2">
    <name type="scientific">Streptomyces fildesensis</name>
    <dbReference type="NCBI Taxonomy" id="375757"/>
    <lineage>
        <taxon>Bacteria</taxon>
        <taxon>Bacillati</taxon>
        <taxon>Actinomycetota</taxon>
        <taxon>Actinomycetes</taxon>
        <taxon>Kitasatosporales</taxon>
        <taxon>Streptomycetaceae</taxon>
        <taxon>Streptomyces</taxon>
    </lineage>
</organism>
<dbReference type="EMBL" id="JBITYG010000015">
    <property type="protein sequence ID" value="MFI9105977.1"/>
    <property type="molecule type" value="Genomic_DNA"/>
</dbReference>
<name>A0ABW8CJL1_9ACTN</name>
<reference evidence="1 2" key="1">
    <citation type="submission" date="2024-10" db="EMBL/GenBank/DDBJ databases">
        <title>The Natural Products Discovery Center: Release of the First 8490 Sequenced Strains for Exploring Actinobacteria Biosynthetic Diversity.</title>
        <authorList>
            <person name="Kalkreuter E."/>
            <person name="Kautsar S.A."/>
            <person name="Yang D."/>
            <person name="Bader C.D."/>
            <person name="Teijaro C.N."/>
            <person name="Fluegel L."/>
            <person name="Davis C.M."/>
            <person name="Simpson J.R."/>
            <person name="Lauterbach L."/>
            <person name="Steele A.D."/>
            <person name="Gui C."/>
            <person name="Meng S."/>
            <person name="Li G."/>
            <person name="Viehrig K."/>
            <person name="Ye F."/>
            <person name="Su P."/>
            <person name="Kiefer A.F."/>
            <person name="Nichols A."/>
            <person name="Cepeda A.J."/>
            <person name="Yan W."/>
            <person name="Fan B."/>
            <person name="Jiang Y."/>
            <person name="Adhikari A."/>
            <person name="Zheng C.-J."/>
            <person name="Schuster L."/>
            <person name="Cowan T.M."/>
            <person name="Smanski M.J."/>
            <person name="Chevrette M.G."/>
            <person name="De Carvalho L.P.S."/>
            <person name="Shen B."/>
        </authorList>
    </citation>
    <scope>NUCLEOTIDE SEQUENCE [LARGE SCALE GENOMIC DNA]</scope>
    <source>
        <strain evidence="1 2">NPDC053399</strain>
    </source>
</reference>
<accession>A0ABW8CJL1</accession>
<evidence type="ECO:0008006" key="3">
    <source>
        <dbReference type="Google" id="ProtNLM"/>
    </source>
</evidence>
<dbReference type="Proteomes" id="UP001614394">
    <property type="component" value="Unassembled WGS sequence"/>
</dbReference>
<keyword evidence="2" id="KW-1185">Reference proteome</keyword>
<comment type="caution">
    <text evidence="1">The sequence shown here is derived from an EMBL/GenBank/DDBJ whole genome shotgun (WGS) entry which is preliminary data.</text>
</comment>
<dbReference type="NCBIfam" id="TIGR02913">
    <property type="entry name" value="HAF_rpt"/>
    <property type="match status" value="1"/>
</dbReference>
<dbReference type="InterPro" id="IPR014262">
    <property type="entry name" value="HAF_rpt"/>
</dbReference>
<evidence type="ECO:0000313" key="2">
    <source>
        <dbReference type="Proteomes" id="UP001614394"/>
    </source>
</evidence>
<gene>
    <name evidence="1" type="ORF">ACIGXA_36270</name>
</gene>
<proteinExistence type="predicted"/>